<accession>A0A4W3H7Z4</accession>
<keyword evidence="2" id="KW-0489">Methyltransferase</keyword>
<reference evidence="10" key="3">
    <citation type="journal article" date="2014" name="Nature">
        <title>Elephant shark genome provides unique insights into gnathostome evolution.</title>
        <authorList>
            <consortium name="International Elephant Shark Genome Sequencing Consortium"/>
            <person name="Venkatesh B."/>
            <person name="Lee A.P."/>
            <person name="Ravi V."/>
            <person name="Maurya A.K."/>
            <person name="Lian M.M."/>
            <person name="Swann J.B."/>
            <person name="Ohta Y."/>
            <person name="Flajnik M.F."/>
            <person name="Sutoh Y."/>
            <person name="Kasahara M."/>
            <person name="Hoon S."/>
            <person name="Gangu V."/>
            <person name="Roy S.W."/>
            <person name="Irimia M."/>
            <person name="Korzh V."/>
            <person name="Kondrychyn I."/>
            <person name="Lim Z.W."/>
            <person name="Tay B.H."/>
            <person name="Tohari S."/>
            <person name="Kong K.W."/>
            <person name="Ho S."/>
            <person name="Lorente-Galdos B."/>
            <person name="Quilez J."/>
            <person name="Marques-Bonet T."/>
            <person name="Raney B.J."/>
            <person name="Ingham P.W."/>
            <person name="Tay A."/>
            <person name="Hillier L.W."/>
            <person name="Minx P."/>
            <person name="Boehm T."/>
            <person name="Wilson R.K."/>
            <person name="Brenner S."/>
            <person name="Warren W.C."/>
        </authorList>
    </citation>
    <scope>NUCLEOTIDE SEQUENCE [LARGE SCALE GENOMIC DNA]</scope>
</reference>
<evidence type="ECO:0000256" key="6">
    <source>
        <dbReference type="ARBA" id="ARBA00023242"/>
    </source>
</evidence>
<keyword evidence="6" id="KW-0539">Nucleus</keyword>
<keyword evidence="4" id="KW-0949">S-adenosyl-L-methionine</keyword>
<keyword evidence="10" id="KW-1185">Reference proteome</keyword>
<sequence length="104" mass="11972">QVIADMREKRYEDEGIGSSYMFRVDHDSIIDATKCGNFARFINHSCNPNCYAKVITVESQKKIVIYSKQQINVNEEITYDYKFPIEDVKIPCLCGAEHCRGTLN</sequence>
<evidence type="ECO:0000256" key="3">
    <source>
        <dbReference type="ARBA" id="ARBA00022679"/>
    </source>
</evidence>
<evidence type="ECO:0000313" key="9">
    <source>
        <dbReference type="Ensembl" id="ENSCMIP00000012968.1"/>
    </source>
</evidence>
<dbReference type="InterPro" id="IPR044570">
    <property type="entry name" value="Set1-like"/>
</dbReference>
<reference evidence="10" key="2">
    <citation type="journal article" date="2007" name="PLoS Biol.">
        <title>Survey sequencing and comparative analysis of the elephant shark (Callorhinchus milii) genome.</title>
        <authorList>
            <person name="Venkatesh B."/>
            <person name="Kirkness E.F."/>
            <person name="Loh Y.H."/>
            <person name="Halpern A.L."/>
            <person name="Lee A.P."/>
            <person name="Johnson J."/>
            <person name="Dandona N."/>
            <person name="Viswanathan L.D."/>
            <person name="Tay A."/>
            <person name="Venter J.C."/>
            <person name="Strausberg R.L."/>
            <person name="Brenner S."/>
        </authorList>
    </citation>
    <scope>NUCLEOTIDE SEQUENCE [LARGE SCALE GENOMIC DNA]</scope>
</reference>
<reference evidence="10" key="1">
    <citation type="journal article" date="2006" name="Science">
        <title>Ancient noncoding elements conserved in the human genome.</title>
        <authorList>
            <person name="Venkatesh B."/>
            <person name="Kirkness E.F."/>
            <person name="Loh Y.H."/>
            <person name="Halpern A.L."/>
            <person name="Lee A.P."/>
            <person name="Johnson J."/>
            <person name="Dandona N."/>
            <person name="Viswanathan L.D."/>
            <person name="Tay A."/>
            <person name="Venter J.C."/>
            <person name="Strausberg R.L."/>
            <person name="Brenner S."/>
        </authorList>
    </citation>
    <scope>NUCLEOTIDE SEQUENCE [LARGE SCALE GENOMIC DNA]</scope>
</reference>
<evidence type="ECO:0000313" key="10">
    <source>
        <dbReference type="Proteomes" id="UP000314986"/>
    </source>
</evidence>
<evidence type="ECO:0008006" key="11">
    <source>
        <dbReference type="Google" id="ProtNLM"/>
    </source>
</evidence>
<dbReference type="InterPro" id="IPR001214">
    <property type="entry name" value="SET_dom"/>
</dbReference>
<evidence type="ECO:0000256" key="2">
    <source>
        <dbReference type="ARBA" id="ARBA00022603"/>
    </source>
</evidence>
<evidence type="ECO:0000259" key="8">
    <source>
        <dbReference type="PROSITE" id="PS50868"/>
    </source>
</evidence>
<dbReference type="STRING" id="7868.ENSCMIP00000012968"/>
<dbReference type="PROSITE" id="PS50280">
    <property type="entry name" value="SET"/>
    <property type="match status" value="1"/>
</dbReference>
<reference evidence="9" key="4">
    <citation type="submission" date="2025-08" db="UniProtKB">
        <authorList>
            <consortium name="Ensembl"/>
        </authorList>
    </citation>
    <scope>IDENTIFICATION</scope>
</reference>
<dbReference type="InParanoid" id="A0A4W3H7Z4"/>
<reference evidence="9" key="5">
    <citation type="submission" date="2025-09" db="UniProtKB">
        <authorList>
            <consortium name="Ensembl"/>
        </authorList>
    </citation>
    <scope>IDENTIFICATION</scope>
</reference>
<evidence type="ECO:0000256" key="1">
    <source>
        <dbReference type="ARBA" id="ARBA00004123"/>
    </source>
</evidence>
<dbReference type="GO" id="GO:0048188">
    <property type="term" value="C:Set1C/COMPASS complex"/>
    <property type="evidence" value="ECO:0007669"/>
    <property type="project" value="TreeGrafter"/>
</dbReference>
<dbReference type="SMART" id="SM00508">
    <property type="entry name" value="PostSET"/>
    <property type="match status" value="1"/>
</dbReference>
<proteinExistence type="predicted"/>
<dbReference type="SUPFAM" id="SSF82199">
    <property type="entry name" value="SET domain"/>
    <property type="match status" value="1"/>
</dbReference>
<dbReference type="PANTHER" id="PTHR45814:SF1">
    <property type="entry name" value="HISTONE-LYSINE N-METHYLTRANSFERASE SETD1B"/>
    <property type="match status" value="1"/>
</dbReference>
<dbReference type="GO" id="GO:0032259">
    <property type="term" value="P:methylation"/>
    <property type="evidence" value="ECO:0007669"/>
    <property type="project" value="UniProtKB-KW"/>
</dbReference>
<dbReference type="PANTHER" id="PTHR45814">
    <property type="entry name" value="HISTONE-LYSINE N-METHYLTRANSFERASE SETD1"/>
    <property type="match status" value="1"/>
</dbReference>
<dbReference type="OMA" id="QYACRCA"/>
<dbReference type="GO" id="GO:0042800">
    <property type="term" value="F:histone H3K4 methyltransferase activity"/>
    <property type="evidence" value="ECO:0007669"/>
    <property type="project" value="InterPro"/>
</dbReference>
<protein>
    <recommendedName>
        <fullName evidence="11">SET1B methyltransferase</fullName>
    </recommendedName>
</protein>
<evidence type="ECO:0000256" key="4">
    <source>
        <dbReference type="ARBA" id="ARBA00022691"/>
    </source>
</evidence>
<evidence type="ECO:0000256" key="5">
    <source>
        <dbReference type="ARBA" id="ARBA00022853"/>
    </source>
</evidence>
<keyword evidence="3" id="KW-0808">Transferase</keyword>
<feature type="domain" description="SET" evidence="7">
    <location>
        <begin position="1"/>
        <end position="82"/>
    </location>
</feature>
<organism evidence="9 10">
    <name type="scientific">Callorhinchus milii</name>
    <name type="common">Ghost shark</name>
    <dbReference type="NCBI Taxonomy" id="7868"/>
    <lineage>
        <taxon>Eukaryota</taxon>
        <taxon>Metazoa</taxon>
        <taxon>Chordata</taxon>
        <taxon>Craniata</taxon>
        <taxon>Vertebrata</taxon>
        <taxon>Chondrichthyes</taxon>
        <taxon>Holocephali</taxon>
        <taxon>Chimaeriformes</taxon>
        <taxon>Callorhinchidae</taxon>
        <taxon>Callorhinchus</taxon>
    </lineage>
</organism>
<comment type="subcellular location">
    <subcellularLocation>
        <location evidence="1">Nucleus</location>
    </subcellularLocation>
</comment>
<dbReference type="Gene3D" id="2.170.270.10">
    <property type="entry name" value="SET domain"/>
    <property type="match status" value="1"/>
</dbReference>
<dbReference type="AlphaFoldDB" id="A0A4W3H7Z4"/>
<dbReference type="Ensembl" id="ENSCMIT00000013260.1">
    <property type="protein sequence ID" value="ENSCMIP00000012968.1"/>
    <property type="gene ID" value="ENSCMIG00000006566.1"/>
</dbReference>
<dbReference type="InterPro" id="IPR003616">
    <property type="entry name" value="Post-SET_dom"/>
</dbReference>
<dbReference type="Pfam" id="PF00856">
    <property type="entry name" value="SET"/>
    <property type="match status" value="1"/>
</dbReference>
<dbReference type="Proteomes" id="UP000314986">
    <property type="component" value="Unassembled WGS sequence"/>
</dbReference>
<evidence type="ECO:0000259" key="7">
    <source>
        <dbReference type="PROSITE" id="PS50280"/>
    </source>
</evidence>
<keyword evidence="5" id="KW-0156">Chromatin regulator</keyword>
<dbReference type="SMART" id="SM00317">
    <property type="entry name" value="SET"/>
    <property type="match status" value="1"/>
</dbReference>
<dbReference type="GeneTree" id="ENSGT00940000154575"/>
<dbReference type="PROSITE" id="PS50868">
    <property type="entry name" value="POST_SET"/>
    <property type="match status" value="1"/>
</dbReference>
<dbReference type="InterPro" id="IPR046341">
    <property type="entry name" value="SET_dom_sf"/>
</dbReference>
<name>A0A4W3H7Z4_CALMI</name>
<feature type="domain" description="Post-SET" evidence="8">
    <location>
        <begin position="88"/>
        <end position="104"/>
    </location>
</feature>